<feature type="modified residue" description="4-aspartylphosphate" evidence="1">
    <location>
        <position position="63"/>
    </location>
</feature>
<dbReference type="GO" id="GO:0000160">
    <property type="term" value="P:phosphorelay signal transduction system"/>
    <property type="evidence" value="ECO:0007669"/>
    <property type="project" value="InterPro"/>
</dbReference>
<protein>
    <submittedName>
        <fullName evidence="4">Response regulator</fullName>
    </submittedName>
</protein>
<evidence type="ECO:0000256" key="2">
    <source>
        <dbReference type="SAM" id="MobiDB-lite"/>
    </source>
</evidence>
<dbReference type="Gene3D" id="3.40.50.2300">
    <property type="match status" value="1"/>
</dbReference>
<sequence length="169" mass="19490">MTGLSADDLRNLRVMVVEDDKPTRMLTRTFLEHLGFSDVIERENAAQALNDVTRRHFDLIVTDLEMEPMNGLDLLLRVRRDANVTNPYVPVILITQHSDRDSVLRARDFGASAFVAKPVNFENLKRTVAAVLADKRPFVQCDAYSGPDRRRKDKLPKDGRYQRESDYKW</sequence>
<organism evidence="4 5">
    <name type="scientific">Nisaea acidiphila</name>
    <dbReference type="NCBI Taxonomy" id="1862145"/>
    <lineage>
        <taxon>Bacteria</taxon>
        <taxon>Pseudomonadati</taxon>
        <taxon>Pseudomonadota</taxon>
        <taxon>Alphaproteobacteria</taxon>
        <taxon>Rhodospirillales</taxon>
        <taxon>Thalassobaculaceae</taxon>
        <taxon>Nisaea</taxon>
    </lineage>
</organism>
<name>A0A9J7AXI4_9PROT</name>
<evidence type="ECO:0000313" key="4">
    <source>
        <dbReference type="EMBL" id="UUX52000.1"/>
    </source>
</evidence>
<accession>A0A9J7AXI4</accession>
<gene>
    <name evidence="4" type="ORF">NUH88_09910</name>
</gene>
<proteinExistence type="predicted"/>
<dbReference type="InterPro" id="IPR011006">
    <property type="entry name" value="CheY-like_superfamily"/>
</dbReference>
<dbReference type="Proteomes" id="UP001060336">
    <property type="component" value="Chromosome"/>
</dbReference>
<evidence type="ECO:0000256" key="1">
    <source>
        <dbReference type="PROSITE-ProRule" id="PRU00169"/>
    </source>
</evidence>
<evidence type="ECO:0000259" key="3">
    <source>
        <dbReference type="PROSITE" id="PS50110"/>
    </source>
</evidence>
<dbReference type="PROSITE" id="PS50110">
    <property type="entry name" value="RESPONSE_REGULATORY"/>
    <property type="match status" value="1"/>
</dbReference>
<dbReference type="SUPFAM" id="SSF52172">
    <property type="entry name" value="CheY-like"/>
    <property type="match status" value="1"/>
</dbReference>
<reference evidence="4" key="1">
    <citation type="submission" date="2022-08" db="EMBL/GenBank/DDBJ databases">
        <title>Nisaea acidiphila sp. nov., isolated from a marine algal debris and emended description of the genus Nisaea Urios et al. 2008.</title>
        <authorList>
            <person name="Kwon K."/>
        </authorList>
    </citation>
    <scope>NUCLEOTIDE SEQUENCE</scope>
    <source>
        <strain evidence="4">MEBiC11861</strain>
    </source>
</reference>
<dbReference type="SMART" id="SM00448">
    <property type="entry name" value="REC"/>
    <property type="match status" value="1"/>
</dbReference>
<dbReference type="InterPro" id="IPR001789">
    <property type="entry name" value="Sig_transdc_resp-reg_receiver"/>
</dbReference>
<feature type="region of interest" description="Disordered" evidence="2">
    <location>
        <begin position="144"/>
        <end position="169"/>
    </location>
</feature>
<dbReference type="CDD" id="cd00156">
    <property type="entry name" value="REC"/>
    <property type="match status" value="1"/>
</dbReference>
<dbReference type="KEGG" id="naci:NUH88_09910"/>
<dbReference type="InterPro" id="IPR052048">
    <property type="entry name" value="ST_Response_Regulator"/>
</dbReference>
<dbReference type="PANTHER" id="PTHR43228:SF1">
    <property type="entry name" value="TWO-COMPONENT RESPONSE REGULATOR ARR22"/>
    <property type="match status" value="1"/>
</dbReference>
<evidence type="ECO:0000313" key="5">
    <source>
        <dbReference type="Proteomes" id="UP001060336"/>
    </source>
</evidence>
<dbReference type="Pfam" id="PF00072">
    <property type="entry name" value="Response_reg"/>
    <property type="match status" value="1"/>
</dbReference>
<dbReference type="EMBL" id="CP102480">
    <property type="protein sequence ID" value="UUX52000.1"/>
    <property type="molecule type" value="Genomic_DNA"/>
</dbReference>
<feature type="domain" description="Response regulatory" evidence="3">
    <location>
        <begin position="13"/>
        <end position="132"/>
    </location>
</feature>
<feature type="compositionally biased region" description="Basic and acidic residues" evidence="2">
    <location>
        <begin position="147"/>
        <end position="169"/>
    </location>
</feature>
<dbReference type="PANTHER" id="PTHR43228">
    <property type="entry name" value="TWO-COMPONENT RESPONSE REGULATOR"/>
    <property type="match status" value="1"/>
</dbReference>
<keyword evidence="5" id="KW-1185">Reference proteome</keyword>
<dbReference type="AlphaFoldDB" id="A0A9J7AXI4"/>
<dbReference type="RefSeq" id="WP_257771806.1">
    <property type="nucleotide sequence ID" value="NZ_CP102480.1"/>
</dbReference>
<keyword evidence="1" id="KW-0597">Phosphoprotein</keyword>